<evidence type="ECO:0000313" key="2">
    <source>
        <dbReference type="EMBL" id="WBO85152.1"/>
    </source>
</evidence>
<dbReference type="Proteomes" id="UP001211872">
    <property type="component" value="Chromosome"/>
</dbReference>
<name>A0ABY7PQ44_9BACT</name>
<evidence type="ECO:0000256" key="1">
    <source>
        <dbReference type="SAM" id="Phobius"/>
    </source>
</evidence>
<keyword evidence="1" id="KW-0472">Membrane</keyword>
<dbReference type="RefSeq" id="WP_270127742.1">
    <property type="nucleotide sequence ID" value="NZ_CP115396.1"/>
</dbReference>
<evidence type="ECO:0000313" key="3">
    <source>
        <dbReference type="Proteomes" id="UP001211872"/>
    </source>
</evidence>
<protein>
    <recommendedName>
        <fullName evidence="4">GerMN domain-containing protein</fullName>
    </recommendedName>
</protein>
<dbReference type="EMBL" id="CP115396">
    <property type="protein sequence ID" value="WBO85152.1"/>
    <property type="molecule type" value="Genomic_DNA"/>
</dbReference>
<accession>A0ABY7PQ44</accession>
<reference evidence="2 3" key="1">
    <citation type="journal article" date="2011" name="Int. J. Syst. Evol. Microbiol.">
        <title>Hymenobacter yonginensis sp. nov., isolated from a mesotrophic artificial lake.</title>
        <authorList>
            <person name="Joung Y."/>
            <person name="Cho S.H."/>
            <person name="Kim H."/>
            <person name="Kim S.B."/>
            <person name="Joh K."/>
        </authorList>
    </citation>
    <scope>NUCLEOTIDE SEQUENCE [LARGE SCALE GENOMIC DNA]</scope>
    <source>
        <strain evidence="2 3">KCTC 22745</strain>
    </source>
</reference>
<evidence type="ECO:0008006" key="4">
    <source>
        <dbReference type="Google" id="ProtNLM"/>
    </source>
</evidence>
<keyword evidence="1" id="KW-0812">Transmembrane</keyword>
<feature type="transmembrane region" description="Helical" evidence="1">
    <location>
        <begin position="7"/>
        <end position="28"/>
    </location>
</feature>
<organism evidence="2 3">
    <name type="scientific">Hymenobacter yonginensis</name>
    <dbReference type="NCBI Taxonomy" id="748197"/>
    <lineage>
        <taxon>Bacteria</taxon>
        <taxon>Pseudomonadati</taxon>
        <taxon>Bacteroidota</taxon>
        <taxon>Cytophagia</taxon>
        <taxon>Cytophagales</taxon>
        <taxon>Hymenobacteraceae</taxon>
        <taxon>Hymenobacter</taxon>
    </lineage>
</organism>
<keyword evidence="3" id="KW-1185">Reference proteome</keyword>
<sequence>MGIALKILIGVGVGIAVIVAAYVGYILLIANAFGVFDKDYTRQELVSGYAEHRKAIQTVIRYYSAMIPAGKQVEVEFEGTAIDRIILREGPERNPTYTYAWASSSKPQLDSLVASLGWSEATIQQLQEKLGAADCISIQNGEPAVLGFKRSGMGMYSFNVFSRPIADSLREQYARGCTHIIQSDELVLEYGGGAIGPQCFPDGY</sequence>
<keyword evidence="1" id="KW-1133">Transmembrane helix</keyword>
<proteinExistence type="predicted"/>
<gene>
    <name evidence="2" type="ORF">O9Z63_02680</name>
</gene>